<reference evidence="3 4" key="1">
    <citation type="submission" date="2016-11" db="EMBL/GenBank/DDBJ databases">
        <authorList>
            <person name="Jaros S."/>
            <person name="Januszkiewicz K."/>
            <person name="Wedrychowicz H."/>
        </authorList>
    </citation>
    <scope>NUCLEOTIDE SEQUENCE [LARGE SCALE GENOMIC DNA]</scope>
    <source>
        <strain evidence="3 4">DSM 14214</strain>
    </source>
</reference>
<dbReference type="InterPro" id="IPR050807">
    <property type="entry name" value="TransReg_Diox_bact_type"/>
</dbReference>
<accession>A0A1M6LAK9</accession>
<keyword evidence="1" id="KW-0238">DNA-binding</keyword>
<dbReference type="GO" id="GO:0005829">
    <property type="term" value="C:cytosol"/>
    <property type="evidence" value="ECO:0007669"/>
    <property type="project" value="TreeGrafter"/>
</dbReference>
<evidence type="ECO:0000256" key="1">
    <source>
        <dbReference type="ARBA" id="ARBA00023125"/>
    </source>
</evidence>
<dbReference type="PROSITE" id="PS50943">
    <property type="entry name" value="HTH_CROC1"/>
    <property type="match status" value="1"/>
</dbReference>
<dbReference type="PANTHER" id="PTHR46797:SF1">
    <property type="entry name" value="METHYLPHOSPHONATE SYNTHASE"/>
    <property type="match status" value="1"/>
</dbReference>
<dbReference type="GO" id="GO:0003700">
    <property type="term" value="F:DNA-binding transcription factor activity"/>
    <property type="evidence" value="ECO:0007669"/>
    <property type="project" value="TreeGrafter"/>
</dbReference>
<feature type="domain" description="HTH cro/C1-type" evidence="2">
    <location>
        <begin position="9"/>
        <end position="63"/>
    </location>
</feature>
<protein>
    <submittedName>
        <fullName evidence="3">Plasmid maintenance system antidote protein VapI, contains XRE-type HTH domain</fullName>
    </submittedName>
</protein>
<dbReference type="InterPro" id="IPR010982">
    <property type="entry name" value="Lambda_DNA-bd_dom_sf"/>
</dbReference>
<dbReference type="SUPFAM" id="SSF47413">
    <property type="entry name" value="lambda repressor-like DNA-binding domains"/>
    <property type="match status" value="1"/>
</dbReference>
<name>A0A1M6LAK9_9FIRM</name>
<keyword evidence="4" id="KW-1185">Reference proteome</keyword>
<dbReference type="PANTHER" id="PTHR46797">
    <property type="entry name" value="HTH-TYPE TRANSCRIPTIONAL REGULATOR"/>
    <property type="match status" value="1"/>
</dbReference>
<dbReference type="SMART" id="SM00530">
    <property type="entry name" value="HTH_XRE"/>
    <property type="match status" value="1"/>
</dbReference>
<dbReference type="GO" id="GO:0003677">
    <property type="term" value="F:DNA binding"/>
    <property type="evidence" value="ECO:0007669"/>
    <property type="project" value="UniProtKB-KW"/>
</dbReference>
<dbReference type="Proteomes" id="UP000183975">
    <property type="component" value="Unassembled WGS sequence"/>
</dbReference>
<evidence type="ECO:0000259" key="2">
    <source>
        <dbReference type="PROSITE" id="PS50943"/>
    </source>
</evidence>
<dbReference type="EMBL" id="FRAH01000004">
    <property type="protein sequence ID" value="SHJ68238.1"/>
    <property type="molecule type" value="Genomic_DNA"/>
</dbReference>
<dbReference type="Pfam" id="PF01381">
    <property type="entry name" value="HTH_3"/>
    <property type="match status" value="1"/>
</dbReference>
<dbReference type="AlphaFoldDB" id="A0A1M6LAK9"/>
<dbReference type="OrthoDB" id="2002959at2"/>
<organism evidence="3 4">
    <name type="scientific">Anaerotignum lactatifermentans DSM 14214</name>
    <dbReference type="NCBI Taxonomy" id="1121323"/>
    <lineage>
        <taxon>Bacteria</taxon>
        <taxon>Bacillati</taxon>
        <taxon>Bacillota</taxon>
        <taxon>Clostridia</taxon>
        <taxon>Lachnospirales</taxon>
        <taxon>Anaerotignaceae</taxon>
        <taxon>Anaerotignum</taxon>
    </lineage>
</organism>
<evidence type="ECO:0000313" key="4">
    <source>
        <dbReference type="Proteomes" id="UP000183975"/>
    </source>
</evidence>
<dbReference type="InterPro" id="IPR001387">
    <property type="entry name" value="Cro/C1-type_HTH"/>
</dbReference>
<dbReference type="Gene3D" id="1.10.260.40">
    <property type="entry name" value="lambda repressor-like DNA-binding domains"/>
    <property type="match status" value="1"/>
</dbReference>
<dbReference type="CDD" id="cd00093">
    <property type="entry name" value="HTH_XRE"/>
    <property type="match status" value="1"/>
</dbReference>
<proteinExistence type="predicted"/>
<gene>
    <name evidence="3" type="ORF">SAMN02745138_00327</name>
</gene>
<dbReference type="RefSeq" id="WP_072848422.1">
    <property type="nucleotide sequence ID" value="NZ_FRAH01000004.1"/>
</dbReference>
<evidence type="ECO:0000313" key="3">
    <source>
        <dbReference type="EMBL" id="SHJ68238.1"/>
    </source>
</evidence>
<sequence length="103" mass="11520">MGKELGSRITETLQKRGMTQKELAGRIGVTEAVISRYISGDREPKPDALANIATALHTTSDFLLGIETEEFNHSRIRRMIARNASSMTDQEKRELINALFGEE</sequence>